<evidence type="ECO:0000256" key="1">
    <source>
        <dbReference type="SAM" id="Phobius"/>
    </source>
</evidence>
<reference evidence="2" key="1">
    <citation type="submission" date="2019-12" db="EMBL/GenBank/DDBJ databases">
        <title>An insight into the sialome of adult female Ixodes ricinus ticks feeding for 6 days.</title>
        <authorList>
            <person name="Perner J."/>
            <person name="Ribeiro J.M.C."/>
        </authorList>
    </citation>
    <scope>NUCLEOTIDE SEQUENCE</scope>
    <source>
        <strain evidence="2">Semi-engorged</strain>
        <tissue evidence="2">Salivary glands</tissue>
    </source>
</reference>
<dbReference type="EMBL" id="GIFC01004582">
    <property type="protein sequence ID" value="MXU86665.1"/>
    <property type="molecule type" value="Transcribed_RNA"/>
</dbReference>
<sequence length="92" mass="11161">MYMMCSFILSSKPRFLFTHFFLTLIGRTGAWYCWEQYLWEQRRPWSFRFVYICCTFLSRTAFLNAFFMVLLSVNAVYILVAGFYAVIRLYIL</sequence>
<feature type="transmembrane region" description="Helical" evidence="1">
    <location>
        <begin position="65"/>
        <end position="87"/>
    </location>
</feature>
<accession>A0A6B0UD83</accession>
<name>A0A6B0UD83_IXORI</name>
<evidence type="ECO:0000313" key="2">
    <source>
        <dbReference type="EMBL" id="MXU86665.1"/>
    </source>
</evidence>
<keyword evidence="1" id="KW-1133">Transmembrane helix</keyword>
<keyword evidence="1" id="KW-0472">Membrane</keyword>
<proteinExistence type="predicted"/>
<organism evidence="2">
    <name type="scientific">Ixodes ricinus</name>
    <name type="common">Common tick</name>
    <name type="synonym">Acarus ricinus</name>
    <dbReference type="NCBI Taxonomy" id="34613"/>
    <lineage>
        <taxon>Eukaryota</taxon>
        <taxon>Metazoa</taxon>
        <taxon>Ecdysozoa</taxon>
        <taxon>Arthropoda</taxon>
        <taxon>Chelicerata</taxon>
        <taxon>Arachnida</taxon>
        <taxon>Acari</taxon>
        <taxon>Parasitiformes</taxon>
        <taxon>Ixodida</taxon>
        <taxon>Ixodoidea</taxon>
        <taxon>Ixodidae</taxon>
        <taxon>Ixodinae</taxon>
        <taxon>Ixodes</taxon>
    </lineage>
</organism>
<protein>
    <submittedName>
        <fullName evidence="2">Uncharacterized protein</fullName>
    </submittedName>
</protein>
<dbReference type="AlphaFoldDB" id="A0A6B0UD83"/>
<keyword evidence="1" id="KW-0812">Transmembrane</keyword>